<evidence type="ECO:0000313" key="7">
    <source>
        <dbReference type="EMBL" id="KAL3422270.1"/>
    </source>
</evidence>
<evidence type="ECO:0000256" key="6">
    <source>
        <dbReference type="RuleBase" id="RU363053"/>
    </source>
</evidence>
<accession>A0ABR4PG71</accession>
<evidence type="ECO:0000313" key="8">
    <source>
        <dbReference type="Proteomes" id="UP001629113"/>
    </source>
</evidence>
<dbReference type="Proteomes" id="UP001629113">
    <property type="component" value="Unassembled WGS sequence"/>
</dbReference>
<protein>
    <submittedName>
        <fullName evidence="7">Mpv17/PMP22 family protein</fullName>
    </submittedName>
</protein>
<dbReference type="InterPro" id="IPR007248">
    <property type="entry name" value="Mpv17_PMP22"/>
</dbReference>
<evidence type="ECO:0000256" key="2">
    <source>
        <dbReference type="ARBA" id="ARBA00006824"/>
    </source>
</evidence>
<sequence>MPSPIVATTIQACILSAASNLIAQFITTYKSNAPFSIDVTPVLQFVIYTVLNAPPNFLWQSFLESAFPSTYVTPSPSAIAAAATNNEKELDKEEKTHELLETKLHIRNTTIKFLLDQTVGAAINTLLFSLVFAGFKGANTEQAVQIAKQDFWPMMSAGWRLWPAVSAINYTLVSTIEGRSLVGSLAGIGWSVYLSLIAGGK</sequence>
<dbReference type="PANTHER" id="PTHR11266">
    <property type="entry name" value="PEROXISOMAL MEMBRANE PROTEIN 2, PXMP2 MPV17"/>
    <property type="match status" value="1"/>
</dbReference>
<gene>
    <name evidence="7" type="ORF">PVAG01_06426</name>
</gene>
<comment type="similarity">
    <text evidence="2 6">Belongs to the peroxisomal membrane protein PXMP2/4 family.</text>
</comment>
<keyword evidence="4" id="KW-1133">Transmembrane helix</keyword>
<comment type="caution">
    <text evidence="7">The sequence shown here is derived from an EMBL/GenBank/DDBJ whole genome shotgun (WGS) entry which is preliminary data.</text>
</comment>
<evidence type="ECO:0000256" key="3">
    <source>
        <dbReference type="ARBA" id="ARBA00022692"/>
    </source>
</evidence>
<reference evidence="7 8" key="1">
    <citation type="submission" date="2024-06" db="EMBL/GenBank/DDBJ databases">
        <title>Complete genome of Phlyctema vagabunda strain 19-DSS-EL-015.</title>
        <authorList>
            <person name="Fiorenzani C."/>
        </authorList>
    </citation>
    <scope>NUCLEOTIDE SEQUENCE [LARGE SCALE GENOMIC DNA]</scope>
    <source>
        <strain evidence="7 8">19-DSS-EL-015</strain>
    </source>
</reference>
<keyword evidence="3" id="KW-0812">Transmembrane</keyword>
<keyword evidence="8" id="KW-1185">Reference proteome</keyword>
<dbReference type="EMBL" id="JBFCZG010000005">
    <property type="protein sequence ID" value="KAL3422270.1"/>
    <property type="molecule type" value="Genomic_DNA"/>
</dbReference>
<organism evidence="7 8">
    <name type="scientific">Phlyctema vagabunda</name>
    <dbReference type="NCBI Taxonomy" id="108571"/>
    <lineage>
        <taxon>Eukaryota</taxon>
        <taxon>Fungi</taxon>
        <taxon>Dikarya</taxon>
        <taxon>Ascomycota</taxon>
        <taxon>Pezizomycotina</taxon>
        <taxon>Leotiomycetes</taxon>
        <taxon>Helotiales</taxon>
        <taxon>Dermateaceae</taxon>
        <taxon>Phlyctema</taxon>
    </lineage>
</organism>
<keyword evidence="5" id="KW-0472">Membrane</keyword>
<dbReference type="PANTHER" id="PTHR11266:SF80">
    <property type="entry name" value="PEROXISOMAL MEMBRANE PROTEIN 2"/>
    <property type="match status" value="1"/>
</dbReference>
<evidence type="ECO:0000256" key="5">
    <source>
        <dbReference type="ARBA" id="ARBA00023136"/>
    </source>
</evidence>
<proteinExistence type="inferred from homology"/>
<dbReference type="Pfam" id="PF04117">
    <property type="entry name" value="Mpv17_PMP22"/>
    <property type="match status" value="1"/>
</dbReference>
<comment type="subcellular location">
    <subcellularLocation>
        <location evidence="1">Membrane</location>
        <topology evidence="1">Multi-pass membrane protein</topology>
    </subcellularLocation>
</comment>
<name>A0ABR4PG71_9HELO</name>
<evidence type="ECO:0000256" key="4">
    <source>
        <dbReference type="ARBA" id="ARBA00022989"/>
    </source>
</evidence>
<evidence type="ECO:0000256" key="1">
    <source>
        <dbReference type="ARBA" id="ARBA00004141"/>
    </source>
</evidence>